<evidence type="ECO:0000313" key="1">
    <source>
        <dbReference type="EMBL" id="CAK9143343.1"/>
    </source>
</evidence>
<evidence type="ECO:0000313" key="2">
    <source>
        <dbReference type="Proteomes" id="UP001642360"/>
    </source>
</evidence>
<accession>A0ABC8REE7</accession>
<dbReference type="InterPro" id="IPR008709">
    <property type="entry name" value="Neurochondrin"/>
</dbReference>
<reference evidence="1 2" key="1">
    <citation type="submission" date="2024-02" db="EMBL/GenBank/DDBJ databases">
        <authorList>
            <person name="Vignale AGUSTIN F."/>
            <person name="Sosa J E."/>
            <person name="Modenutti C."/>
        </authorList>
    </citation>
    <scope>NUCLEOTIDE SEQUENCE [LARGE SCALE GENOMIC DNA]</scope>
</reference>
<dbReference type="AlphaFoldDB" id="A0ABC8REE7"/>
<keyword evidence="2" id="KW-1185">Reference proteome</keyword>
<dbReference type="EMBL" id="CAUOFW020001292">
    <property type="protein sequence ID" value="CAK9143343.1"/>
    <property type="molecule type" value="Genomic_DNA"/>
</dbReference>
<dbReference type="PANTHER" id="PTHR13109:SF7">
    <property type="entry name" value="NEUROCHONDRIN"/>
    <property type="match status" value="1"/>
</dbReference>
<comment type="caution">
    <text evidence="1">The sequence shown here is derived from an EMBL/GenBank/DDBJ whole genome shotgun (WGS) entry which is preliminary data.</text>
</comment>
<protein>
    <submittedName>
        <fullName evidence="1">Uncharacterized protein</fullName>
    </submittedName>
</protein>
<organism evidence="1 2">
    <name type="scientific">Ilex paraguariensis</name>
    <name type="common">yerba mate</name>
    <dbReference type="NCBI Taxonomy" id="185542"/>
    <lineage>
        <taxon>Eukaryota</taxon>
        <taxon>Viridiplantae</taxon>
        <taxon>Streptophyta</taxon>
        <taxon>Embryophyta</taxon>
        <taxon>Tracheophyta</taxon>
        <taxon>Spermatophyta</taxon>
        <taxon>Magnoliopsida</taxon>
        <taxon>eudicotyledons</taxon>
        <taxon>Gunneridae</taxon>
        <taxon>Pentapetalae</taxon>
        <taxon>asterids</taxon>
        <taxon>campanulids</taxon>
        <taxon>Aquifoliales</taxon>
        <taxon>Aquifoliaceae</taxon>
        <taxon>Ilex</taxon>
    </lineage>
</organism>
<name>A0ABC8REE7_9AQUA</name>
<dbReference type="PANTHER" id="PTHR13109">
    <property type="entry name" value="NEUROCHONDRIN"/>
    <property type="match status" value="1"/>
</dbReference>
<proteinExistence type="predicted"/>
<dbReference type="Pfam" id="PF05536">
    <property type="entry name" value="Neurochondrin"/>
    <property type="match status" value="1"/>
</dbReference>
<sequence>MEQSSSEQSQSQNPVPEECLKLLKGERDEQKLAGLFLVTKFFNKDDNTSFSTVYDAVGPRFLDRLLRTGNSVFLNHYVLFSLLLSK</sequence>
<gene>
    <name evidence="1" type="ORF">ILEXP_LOCUS11049</name>
</gene>
<dbReference type="Proteomes" id="UP001642360">
    <property type="component" value="Unassembled WGS sequence"/>
</dbReference>